<organism evidence="1 2">
    <name type="scientific">Ranitomeya imitator</name>
    <name type="common">mimic poison frog</name>
    <dbReference type="NCBI Taxonomy" id="111125"/>
    <lineage>
        <taxon>Eukaryota</taxon>
        <taxon>Metazoa</taxon>
        <taxon>Chordata</taxon>
        <taxon>Craniata</taxon>
        <taxon>Vertebrata</taxon>
        <taxon>Euteleostomi</taxon>
        <taxon>Amphibia</taxon>
        <taxon>Batrachia</taxon>
        <taxon>Anura</taxon>
        <taxon>Neobatrachia</taxon>
        <taxon>Hyloidea</taxon>
        <taxon>Dendrobatidae</taxon>
        <taxon>Dendrobatinae</taxon>
        <taxon>Ranitomeya</taxon>
    </lineage>
</organism>
<dbReference type="PANTHER" id="PTHR13284:SF10">
    <property type="entry name" value="SELENOCYSTEINE INSERTION SEQUENCE-BINDING PROTEIN 2-LIKE"/>
    <property type="match status" value="1"/>
</dbReference>
<dbReference type="EMBL" id="CAUEEQ010011483">
    <property type="protein sequence ID" value="CAJ0935681.1"/>
    <property type="molecule type" value="Genomic_DNA"/>
</dbReference>
<gene>
    <name evidence="1" type="ORF">RIMI_LOCUS6400580</name>
</gene>
<name>A0ABN9L856_9NEOB</name>
<protein>
    <submittedName>
        <fullName evidence="1">Uncharacterized protein</fullName>
    </submittedName>
</protein>
<dbReference type="Proteomes" id="UP001176940">
    <property type="component" value="Unassembled WGS sequence"/>
</dbReference>
<keyword evidence="2" id="KW-1185">Reference proteome</keyword>
<evidence type="ECO:0000313" key="2">
    <source>
        <dbReference type="Proteomes" id="UP001176940"/>
    </source>
</evidence>
<evidence type="ECO:0000313" key="1">
    <source>
        <dbReference type="EMBL" id="CAJ0935681.1"/>
    </source>
</evidence>
<sequence>MEINEQNGKLSAEVEPFVPQKKGNEAIAIPMSLPGDGGNVGGLESTPIPSYLITCYPFVQENQSNRQFPLYINDIRWQQSSSNPPGPYLAYPIVPAQPPVSTEYMYYQLMPAPCAQVMGFYHPFPASYTAPLQATSPINAISIDCNDRTNPQSQVNVLPSQRTRNATRPPIGHKQPQQLMPQIKCKRPPMKSVAVQKETCAAGPDARSKIILLVDACQQTDFPNEKSPTNPSLKAWVQHLGKQKQDEGGPLTLPQSRLVNRVRVKQILIVTQRKPYQYIQFSIAVPQMDVRVHPGDYVGTRAVPE</sequence>
<proteinExistence type="predicted"/>
<dbReference type="InterPro" id="IPR040051">
    <property type="entry name" value="SECISBP2"/>
</dbReference>
<reference evidence="1" key="1">
    <citation type="submission" date="2023-07" db="EMBL/GenBank/DDBJ databases">
        <authorList>
            <person name="Stuckert A."/>
        </authorList>
    </citation>
    <scope>NUCLEOTIDE SEQUENCE</scope>
</reference>
<accession>A0ABN9L856</accession>
<comment type="caution">
    <text evidence="1">The sequence shown here is derived from an EMBL/GenBank/DDBJ whole genome shotgun (WGS) entry which is preliminary data.</text>
</comment>
<dbReference type="PANTHER" id="PTHR13284">
    <property type="entry name" value="GH01354P"/>
    <property type="match status" value="1"/>
</dbReference>